<evidence type="ECO:0000313" key="6">
    <source>
        <dbReference type="EMBL" id="PVZ93713.1"/>
    </source>
</evidence>
<evidence type="ECO:0000256" key="4">
    <source>
        <dbReference type="SAM" id="SignalP"/>
    </source>
</evidence>
<evidence type="ECO:0000313" key="7">
    <source>
        <dbReference type="Proteomes" id="UP000244893"/>
    </source>
</evidence>
<keyword evidence="1" id="KW-0175">Coiled coil</keyword>
<dbReference type="AlphaFoldDB" id="A0A2V1HM70"/>
<evidence type="ECO:0000256" key="1">
    <source>
        <dbReference type="SAM" id="Coils"/>
    </source>
</evidence>
<dbReference type="Gene3D" id="3.10.310.50">
    <property type="match status" value="1"/>
</dbReference>
<gene>
    <name evidence="6" type="ORF">DDQ50_07890</name>
</gene>
<evidence type="ECO:0000259" key="5">
    <source>
        <dbReference type="Pfam" id="PF04536"/>
    </source>
</evidence>
<evidence type="ECO:0000256" key="2">
    <source>
        <dbReference type="SAM" id="MobiDB-lite"/>
    </source>
</evidence>
<name>A0A2V1HM70_9MICO</name>
<reference evidence="6 7" key="1">
    <citation type="submission" date="2018-05" db="EMBL/GenBank/DDBJ databases">
        <title>Amnibacterium sp. M8JJ-5, whole genome shotgun sequence.</title>
        <authorList>
            <person name="Tuo L."/>
        </authorList>
    </citation>
    <scope>NUCLEOTIDE SEQUENCE [LARGE SCALE GENOMIC DNA]</scope>
    <source>
        <strain evidence="6 7">M8JJ-5</strain>
    </source>
</reference>
<keyword evidence="3" id="KW-1133">Transmembrane helix</keyword>
<keyword evidence="7" id="KW-1185">Reference proteome</keyword>
<keyword evidence="3" id="KW-0812">Transmembrane</keyword>
<dbReference type="OrthoDB" id="5105562at2"/>
<organism evidence="6 7">
    <name type="scientific">Amnibacterium flavum</name>
    <dbReference type="NCBI Taxonomy" id="2173173"/>
    <lineage>
        <taxon>Bacteria</taxon>
        <taxon>Bacillati</taxon>
        <taxon>Actinomycetota</taxon>
        <taxon>Actinomycetes</taxon>
        <taxon>Micrococcales</taxon>
        <taxon>Microbacteriaceae</taxon>
        <taxon>Amnibacterium</taxon>
    </lineage>
</organism>
<feature type="transmembrane region" description="Helical" evidence="3">
    <location>
        <begin position="192"/>
        <end position="213"/>
    </location>
</feature>
<dbReference type="Proteomes" id="UP000244893">
    <property type="component" value="Unassembled WGS sequence"/>
</dbReference>
<keyword evidence="4" id="KW-0732">Signal</keyword>
<dbReference type="Pfam" id="PF04536">
    <property type="entry name" value="TPM_phosphatase"/>
    <property type="match status" value="1"/>
</dbReference>
<protein>
    <submittedName>
        <fullName evidence="6">TPM domain-containing protein</fullName>
    </submittedName>
</protein>
<proteinExistence type="predicted"/>
<keyword evidence="3" id="KW-0472">Membrane</keyword>
<dbReference type="EMBL" id="QEOP01000002">
    <property type="protein sequence ID" value="PVZ93713.1"/>
    <property type="molecule type" value="Genomic_DNA"/>
</dbReference>
<feature type="chain" id="PRO_5015869064" evidence="4">
    <location>
        <begin position="40"/>
        <end position="714"/>
    </location>
</feature>
<feature type="domain" description="TPM" evidence="5">
    <location>
        <begin position="51"/>
        <end position="167"/>
    </location>
</feature>
<comment type="caution">
    <text evidence="6">The sequence shown here is derived from an EMBL/GenBank/DDBJ whole genome shotgun (WGS) entry which is preliminary data.</text>
</comment>
<feature type="region of interest" description="Disordered" evidence="2">
    <location>
        <begin position="691"/>
        <end position="714"/>
    </location>
</feature>
<evidence type="ECO:0000256" key="3">
    <source>
        <dbReference type="SAM" id="Phobius"/>
    </source>
</evidence>
<dbReference type="InterPro" id="IPR007621">
    <property type="entry name" value="TPM_dom"/>
</dbReference>
<feature type="signal peptide" evidence="4">
    <location>
        <begin position="1"/>
        <end position="39"/>
    </location>
</feature>
<feature type="coiled-coil region" evidence="1">
    <location>
        <begin position="273"/>
        <end position="332"/>
    </location>
</feature>
<accession>A0A2V1HM70</accession>
<dbReference type="RefSeq" id="WP_116756227.1">
    <property type="nucleotide sequence ID" value="NZ_JBHUEX010000001.1"/>
</dbReference>
<sequence length="714" mass="72861">MQVPQRAHRRVSRLVAVGAGALALLAGALLGGTASPAWAEAPVDFAGTDIVDTVGALGSDRAEVQSAIDELQQSTGVTLLVAFIDTPTDPASLSDWAGEVVEQNGLGTGNALMIVAVDDREYRFDVDGSVDVTDSQLDDIQSEDIVPALGRDDWAAAAVGAAGGLADALGSPIEGSGSGSDSSGSAAGGFNFVPTLLIFGGLIVVIVLVIVIVRGRNIRARRRTSEEQRKALELRAGSLLVELDDALKTSEQELGFALAEFGEAQVGSFRTTLDSAQAKIRDAFRLRQQLDDTVPDSPEQRDEWTRRIIELCEAADAELDAQADAFDELRELSRTAPAALQALTPQKEALDARLEQGAHTLESLRARYSDDALASVTGNLDQARKLLGFAREQGTTARAAIDAGRGADAAVAVRGAQQAVGQAGTLLDAIDAAGPALDDAAARIGQAATELRSDVEEARALPAELRAVATADLATMTSEAERLLTEVEPGGPRSKDPIAALTTLASTEQRLDTALAPAREREERVRRARATLERSIAGARSQIDSADAYITTRRGGVGDGARSRLSEARRHLDQAQALAERDPEAALADANAASSLAVSALNFARSDVGGFWDDDSRGGGGYRGGGTSGGSGGSDLTGAILGGIIGGMLGGGRSSGGFGGFGGGGRSSGGFGGGFGGGGFGVGGGRRGGGGSFGGGSRGFGGSGGGRRGGGGRF</sequence>